<dbReference type="InterPro" id="IPR035906">
    <property type="entry name" value="MetI-like_sf"/>
</dbReference>
<evidence type="ECO:0000256" key="5">
    <source>
        <dbReference type="ARBA" id="ARBA00022989"/>
    </source>
</evidence>
<keyword evidence="10" id="KW-1185">Reference proteome</keyword>
<feature type="transmembrane region" description="Helical" evidence="7">
    <location>
        <begin position="103"/>
        <end position="124"/>
    </location>
</feature>
<dbReference type="GO" id="GO:0005886">
    <property type="term" value="C:plasma membrane"/>
    <property type="evidence" value="ECO:0007669"/>
    <property type="project" value="UniProtKB-SubCell"/>
</dbReference>
<keyword evidence="5 7" id="KW-1133">Transmembrane helix</keyword>
<feature type="domain" description="ABC transmembrane type-1" evidence="8">
    <location>
        <begin position="97"/>
        <end position="306"/>
    </location>
</feature>
<protein>
    <submittedName>
        <fullName evidence="9">Peptide/nickel transport system permease protein</fullName>
    </submittedName>
</protein>
<evidence type="ECO:0000256" key="3">
    <source>
        <dbReference type="ARBA" id="ARBA00022475"/>
    </source>
</evidence>
<dbReference type="GO" id="GO:0055085">
    <property type="term" value="P:transmembrane transport"/>
    <property type="evidence" value="ECO:0007669"/>
    <property type="project" value="InterPro"/>
</dbReference>
<gene>
    <name evidence="9" type="ORF">SAMN04487949_3479</name>
</gene>
<evidence type="ECO:0000256" key="1">
    <source>
        <dbReference type="ARBA" id="ARBA00004651"/>
    </source>
</evidence>
<evidence type="ECO:0000313" key="9">
    <source>
        <dbReference type="EMBL" id="SDN14588.1"/>
    </source>
</evidence>
<evidence type="ECO:0000259" key="8">
    <source>
        <dbReference type="PROSITE" id="PS50928"/>
    </source>
</evidence>
<evidence type="ECO:0000256" key="6">
    <source>
        <dbReference type="ARBA" id="ARBA00023136"/>
    </source>
</evidence>
<feature type="transmembrane region" description="Helical" evidence="7">
    <location>
        <begin position="12"/>
        <end position="32"/>
    </location>
</feature>
<evidence type="ECO:0000256" key="2">
    <source>
        <dbReference type="ARBA" id="ARBA00022448"/>
    </source>
</evidence>
<keyword evidence="3" id="KW-1003">Cell membrane</keyword>
<comment type="subcellular location">
    <subcellularLocation>
        <location evidence="1 7">Cell membrane</location>
        <topology evidence="1 7">Multi-pass membrane protein</topology>
    </subcellularLocation>
</comment>
<dbReference type="EMBL" id="FNHL01000006">
    <property type="protein sequence ID" value="SDN14588.1"/>
    <property type="molecule type" value="Genomic_DNA"/>
</dbReference>
<dbReference type="RefSeq" id="WP_089699533.1">
    <property type="nucleotide sequence ID" value="NZ_FNHL01000006.1"/>
</dbReference>
<dbReference type="Proteomes" id="UP000199451">
    <property type="component" value="Unassembled WGS sequence"/>
</dbReference>
<keyword evidence="2 7" id="KW-0813">Transport</keyword>
<evidence type="ECO:0000256" key="4">
    <source>
        <dbReference type="ARBA" id="ARBA00022692"/>
    </source>
</evidence>
<dbReference type="PANTHER" id="PTHR43163">
    <property type="entry name" value="DIPEPTIDE TRANSPORT SYSTEM PERMEASE PROTEIN DPPB-RELATED"/>
    <property type="match status" value="1"/>
</dbReference>
<proteinExistence type="inferred from homology"/>
<feature type="transmembrane region" description="Helical" evidence="7">
    <location>
        <begin position="238"/>
        <end position="263"/>
    </location>
</feature>
<dbReference type="CDD" id="cd06261">
    <property type="entry name" value="TM_PBP2"/>
    <property type="match status" value="1"/>
</dbReference>
<dbReference type="InterPro" id="IPR045621">
    <property type="entry name" value="BPD_transp_1_N"/>
</dbReference>
<dbReference type="OrthoDB" id="44105at2157"/>
<evidence type="ECO:0000256" key="7">
    <source>
        <dbReference type="RuleBase" id="RU363032"/>
    </source>
</evidence>
<keyword evidence="4 7" id="KW-0812">Transmembrane</keyword>
<name>A0A1G9YZN5_9EURY</name>
<dbReference type="STRING" id="660521.SAMN04487949_3479"/>
<reference evidence="10" key="1">
    <citation type="submission" date="2016-10" db="EMBL/GenBank/DDBJ databases">
        <authorList>
            <person name="Varghese N."/>
            <person name="Submissions S."/>
        </authorList>
    </citation>
    <scope>NUCLEOTIDE SEQUENCE [LARGE SCALE GENOMIC DNA]</scope>
    <source>
        <strain evidence="10">CGMCC 1.10119</strain>
    </source>
</reference>
<organism evidence="9 10">
    <name type="scientific">Halogranum gelatinilyticum</name>
    <dbReference type="NCBI Taxonomy" id="660521"/>
    <lineage>
        <taxon>Archaea</taxon>
        <taxon>Methanobacteriati</taxon>
        <taxon>Methanobacteriota</taxon>
        <taxon>Stenosarchaea group</taxon>
        <taxon>Halobacteria</taxon>
        <taxon>Halobacteriales</taxon>
        <taxon>Haloferacaceae</taxon>
    </lineage>
</organism>
<sequence length="318" mass="34971">MEWYEYVLKRLLLFVPTLLGVSVFVFYLVHLVPGSPAVAMLGVRATEERVLEIERELGLHEPLPVQYVEWFSGVLVGNLGQSYSFNGPVAPILADRFFVSLELVLLTLFVSLSLSIPLGIVAALNKNSAVDYFSMGVGITGVSVPTFFSGVVFIAVFAVGLNWFPVSGYVAPSEDLVENLRHMALPTLTMTLVAVAVAMRMMRSSMIETMGEEYIRFLKAKGLRSRSILFGHALKNSFIPVITVIGLQFGYMLSGAVVVEQIFAIPGLGRTVLQAVLQRDYPLVQGSVLLLALWFSAVNLGTDLIISYLDPRIMEEET</sequence>
<dbReference type="PROSITE" id="PS50928">
    <property type="entry name" value="ABC_TM1"/>
    <property type="match status" value="1"/>
</dbReference>
<dbReference type="Pfam" id="PF00528">
    <property type="entry name" value="BPD_transp_1"/>
    <property type="match status" value="1"/>
</dbReference>
<dbReference type="AlphaFoldDB" id="A0A1G9YZN5"/>
<dbReference type="InterPro" id="IPR000515">
    <property type="entry name" value="MetI-like"/>
</dbReference>
<accession>A0A1G9YZN5</accession>
<keyword evidence="6 7" id="KW-0472">Membrane</keyword>
<feature type="transmembrane region" description="Helical" evidence="7">
    <location>
        <begin position="283"/>
        <end position="306"/>
    </location>
</feature>
<dbReference type="Gene3D" id="1.10.3720.10">
    <property type="entry name" value="MetI-like"/>
    <property type="match status" value="1"/>
</dbReference>
<dbReference type="PANTHER" id="PTHR43163:SF6">
    <property type="entry name" value="DIPEPTIDE TRANSPORT SYSTEM PERMEASE PROTEIN DPPB-RELATED"/>
    <property type="match status" value="1"/>
</dbReference>
<feature type="transmembrane region" description="Helical" evidence="7">
    <location>
        <begin position="136"/>
        <end position="163"/>
    </location>
</feature>
<dbReference type="Pfam" id="PF19300">
    <property type="entry name" value="BPD_transp_1_N"/>
    <property type="match status" value="1"/>
</dbReference>
<evidence type="ECO:0000313" key="10">
    <source>
        <dbReference type="Proteomes" id="UP000199451"/>
    </source>
</evidence>
<feature type="transmembrane region" description="Helical" evidence="7">
    <location>
        <begin position="183"/>
        <end position="202"/>
    </location>
</feature>
<comment type="similarity">
    <text evidence="7">Belongs to the binding-protein-dependent transport system permease family.</text>
</comment>
<dbReference type="SUPFAM" id="SSF161098">
    <property type="entry name" value="MetI-like"/>
    <property type="match status" value="1"/>
</dbReference>